<dbReference type="AlphaFoldDB" id="A0A8J8GCQ7"/>
<organism evidence="3 4">
    <name type="scientific">Calidifontibacillus erzurumensis</name>
    <dbReference type="NCBI Taxonomy" id="2741433"/>
    <lineage>
        <taxon>Bacteria</taxon>
        <taxon>Bacillati</taxon>
        <taxon>Bacillota</taxon>
        <taxon>Bacilli</taxon>
        <taxon>Bacillales</taxon>
        <taxon>Bacillaceae</taxon>
        <taxon>Calidifontibacillus/Schinkia group</taxon>
        <taxon>Calidifontibacillus</taxon>
    </lineage>
</organism>
<dbReference type="GO" id="GO:0016491">
    <property type="term" value="F:oxidoreductase activity"/>
    <property type="evidence" value="ECO:0007669"/>
    <property type="project" value="UniProtKB-KW"/>
</dbReference>
<dbReference type="PRINTS" id="PR00081">
    <property type="entry name" value="GDHRDH"/>
</dbReference>
<keyword evidence="2" id="KW-0560">Oxidoreductase</keyword>
<proteinExistence type="inferred from homology"/>
<dbReference type="InterPro" id="IPR036291">
    <property type="entry name" value="NAD(P)-bd_dom_sf"/>
</dbReference>
<evidence type="ECO:0000256" key="2">
    <source>
        <dbReference type="ARBA" id="ARBA00023002"/>
    </source>
</evidence>
<dbReference type="InterPro" id="IPR050259">
    <property type="entry name" value="SDR"/>
</dbReference>
<dbReference type="SUPFAM" id="SSF51735">
    <property type="entry name" value="NAD(P)-binding Rossmann-fold domains"/>
    <property type="match status" value="1"/>
</dbReference>
<dbReference type="PRINTS" id="PR00080">
    <property type="entry name" value="SDRFAMILY"/>
</dbReference>
<sequence>MRHAVITAGSKGLGKKVTEQMLEMGCSVTVNYRSDHERVSQLMKEWATYENRLQFVQGDVTKKEDIVKIVDHAMQRFGRIDYLINNAGPYIFERKKLVDYDDHEWYEIINGNLNAVYHFLKLTIPIMRKQRFGRIITYGFQDAEHTPGWKYRSAFSAAKAGLASLTKTIALEEAEYGITANMVCPGDIIGEMKEADIKTARKKKDEYTPVGRSGTGEDIGRIVRFLCEEDSDFITGSIITATGGIQVVNRSIEKRSSYEK</sequence>
<comment type="caution">
    <text evidence="3">The sequence shown here is derived from an EMBL/GenBank/DDBJ whole genome shotgun (WGS) entry which is preliminary data.</text>
</comment>
<dbReference type="Pfam" id="PF13561">
    <property type="entry name" value="adh_short_C2"/>
    <property type="match status" value="1"/>
</dbReference>
<evidence type="ECO:0000256" key="1">
    <source>
        <dbReference type="ARBA" id="ARBA00006484"/>
    </source>
</evidence>
<name>A0A8J8GCQ7_9BACI</name>
<evidence type="ECO:0000313" key="4">
    <source>
        <dbReference type="Proteomes" id="UP000625804"/>
    </source>
</evidence>
<dbReference type="CDD" id="cd05233">
    <property type="entry name" value="SDR_c"/>
    <property type="match status" value="1"/>
</dbReference>
<keyword evidence="4" id="KW-1185">Reference proteome</keyword>
<dbReference type="InterPro" id="IPR002347">
    <property type="entry name" value="SDR_fam"/>
</dbReference>
<dbReference type="PANTHER" id="PTHR42879">
    <property type="entry name" value="3-OXOACYL-(ACYL-CARRIER-PROTEIN) REDUCTASE"/>
    <property type="match status" value="1"/>
</dbReference>
<accession>A0A8J8GCQ7</accession>
<dbReference type="EMBL" id="JABTTE010000003">
    <property type="protein sequence ID" value="NSL50997.1"/>
    <property type="molecule type" value="Genomic_DNA"/>
</dbReference>
<reference evidence="3" key="1">
    <citation type="submission" date="2020-06" db="EMBL/GenBank/DDBJ databases">
        <title>A novel thermopfilic bacterium from Erzurum, Turkey.</title>
        <authorList>
            <person name="Adiguzel A."/>
            <person name="Ay H."/>
            <person name="Baltaci M.O."/>
        </authorList>
    </citation>
    <scope>NUCLEOTIDE SEQUENCE</scope>
    <source>
        <strain evidence="3">P2</strain>
    </source>
</reference>
<gene>
    <name evidence="3" type="ORF">HR057_04355</name>
</gene>
<comment type="similarity">
    <text evidence="1">Belongs to the short-chain dehydrogenases/reductases (SDR) family.</text>
</comment>
<evidence type="ECO:0000313" key="3">
    <source>
        <dbReference type="EMBL" id="NSL50997.1"/>
    </source>
</evidence>
<dbReference type="Gene3D" id="3.40.50.720">
    <property type="entry name" value="NAD(P)-binding Rossmann-like Domain"/>
    <property type="match status" value="1"/>
</dbReference>
<protein>
    <submittedName>
        <fullName evidence="3">SDR family oxidoreductase</fullName>
    </submittedName>
</protein>
<dbReference type="Proteomes" id="UP000625804">
    <property type="component" value="Unassembled WGS sequence"/>
</dbReference>
<dbReference type="PANTHER" id="PTHR42879:SF2">
    <property type="entry name" value="3-OXOACYL-[ACYL-CARRIER-PROTEIN] REDUCTASE FABG"/>
    <property type="match status" value="1"/>
</dbReference>
<dbReference type="RefSeq" id="WP_173730196.1">
    <property type="nucleotide sequence ID" value="NZ_JABTTE010000003.1"/>
</dbReference>
<dbReference type="FunFam" id="3.40.50.720:FF:000173">
    <property type="entry name" value="3-oxoacyl-[acyl-carrier protein] reductase"/>
    <property type="match status" value="1"/>
</dbReference>